<evidence type="ECO:0000313" key="5">
    <source>
        <dbReference type="RefSeq" id="XP_017771166.1"/>
    </source>
</evidence>
<dbReference type="Proteomes" id="UP000695000">
    <property type="component" value="Unplaced"/>
</dbReference>
<dbReference type="InterPro" id="IPR048344">
    <property type="entry name" value="Zw10_middle"/>
</dbReference>
<evidence type="ECO:0000259" key="1">
    <source>
        <dbReference type="Pfam" id="PF20665"/>
    </source>
</evidence>
<organism evidence="4 5">
    <name type="scientific">Nicrophorus vespilloides</name>
    <name type="common">Boreal carrion beetle</name>
    <dbReference type="NCBI Taxonomy" id="110193"/>
    <lineage>
        <taxon>Eukaryota</taxon>
        <taxon>Metazoa</taxon>
        <taxon>Ecdysozoa</taxon>
        <taxon>Arthropoda</taxon>
        <taxon>Hexapoda</taxon>
        <taxon>Insecta</taxon>
        <taxon>Pterygota</taxon>
        <taxon>Neoptera</taxon>
        <taxon>Endopterygota</taxon>
        <taxon>Coleoptera</taxon>
        <taxon>Polyphaga</taxon>
        <taxon>Staphyliniformia</taxon>
        <taxon>Silphidae</taxon>
        <taxon>Nicrophorinae</taxon>
        <taxon>Nicrophorus</taxon>
    </lineage>
</organism>
<feature type="domain" description="Centromere/kinetochore protein zw10 middle" evidence="1">
    <location>
        <begin position="206"/>
        <end position="388"/>
    </location>
</feature>
<dbReference type="Pfam" id="PF22766">
    <property type="entry name" value="ZW10_C2"/>
    <property type="match status" value="1"/>
</dbReference>
<proteinExistence type="predicted"/>
<dbReference type="RefSeq" id="XP_017771166.1">
    <property type="nucleotide sequence ID" value="XM_017915677.1"/>
</dbReference>
<feature type="domain" description="ZW10 C-terminal helical" evidence="3">
    <location>
        <begin position="559"/>
        <end position="703"/>
    </location>
</feature>
<accession>A0ABM1M9B6</accession>
<dbReference type="InterPro" id="IPR055148">
    <property type="entry name" value="ZW10_C_2"/>
</dbReference>
<gene>
    <name evidence="5 6" type="primary">LOC108558688</name>
</gene>
<evidence type="ECO:0000313" key="4">
    <source>
        <dbReference type="Proteomes" id="UP000695000"/>
    </source>
</evidence>
<dbReference type="Pfam" id="PF20665">
    <property type="entry name" value="Zw10_middle"/>
    <property type="match status" value="1"/>
</dbReference>
<evidence type="ECO:0000259" key="2">
    <source>
        <dbReference type="Pfam" id="PF20666"/>
    </source>
</evidence>
<dbReference type="InterPro" id="IPR048343">
    <property type="entry name" value="ZW10_C"/>
</dbReference>
<dbReference type="PANTHER" id="PTHR12205:SF0">
    <property type="entry name" value="CENTROMERE_KINETOCHORE PROTEIN ZW10 HOMOLOG"/>
    <property type="match status" value="1"/>
</dbReference>
<name>A0ABM1M9B6_NICVS</name>
<dbReference type="Pfam" id="PF20666">
    <property type="entry name" value="ZW10_C"/>
    <property type="match status" value="1"/>
</dbReference>
<dbReference type="GeneID" id="108558688"/>
<feature type="domain" description="Centromere/kinetochore protein zw10 C-terminal" evidence="2">
    <location>
        <begin position="410"/>
        <end position="534"/>
    </location>
</feature>
<dbReference type="InterPro" id="IPR046362">
    <property type="entry name" value="Zw10/DSL1_C_sf"/>
</dbReference>
<dbReference type="Gene3D" id="1.10.357.150">
    <property type="match status" value="1"/>
</dbReference>
<evidence type="ECO:0000259" key="3">
    <source>
        <dbReference type="Pfam" id="PF22766"/>
    </source>
</evidence>
<dbReference type="RefSeq" id="XP_017771167.1">
    <property type="nucleotide sequence ID" value="XM_017915678.1"/>
</dbReference>
<dbReference type="PANTHER" id="PTHR12205">
    <property type="entry name" value="CENTROMERE/KINETOCHORE PROTEIN ZW10"/>
    <property type="match status" value="1"/>
</dbReference>
<keyword evidence="4" id="KW-1185">Reference proteome</keyword>
<evidence type="ECO:0000313" key="6">
    <source>
        <dbReference type="RefSeq" id="XP_017771167.1"/>
    </source>
</evidence>
<protein>
    <submittedName>
        <fullName evidence="5 6">Centromere/kinetochore protein zw10 homolog</fullName>
    </submittedName>
</protein>
<sequence>MSLVQEVLSSFEAANMEKVNNNLPKLISESLSLKMETVAYLEETYKNYFSRQAVINNLQTKCNILIEQQTELKDSITVVVKKDANKAKLEVLDCSKKQDEINLNLMLCSHLLSIYSCISKITKCQSNKEYLRCVEELEMNESKLSEIKPEYDEIELLTNLSMEFTEVKVNLIERLCGVVNNHIQYSVKDVGSGIMMATINIRERNDEVEEALKALAKLEERITPLDDLIYFIWEHIYSKIVNHSTDLQIEKSDEGGVQIILKFNSEHKDSYSDVFKQIIKVSELLDKHFNCEIKENITILDYVGEDIRDNLSELIIKFCLNDTIPSNEEGLKKYNEVIAATELLQQKLIQTHIFLPETKSILKHAQNIDVHFINKKCKEYLSSAVDLMKEDLHDTVQVGKESDALVNDEFPQSSVSKSVLKLVDLVEKILISASTSSELCAGRLYTTCKNIIYLYGPAICEHHHKLLKSIPQQIAIFYNNCMYMNHEFGLKKWNALLMKLPPSIRSAPFDLGQHSLQCVANDKFEDYVQAQIAQIEKTVNESGILDLMFQQKIEVSTEKAVRQCLRQLELLKTVWQKILNYYMYNKTIGVLLNSLAKTIVTCILTVQDISATGSEQLVDILKVVQARGPKLFTESGEIHMYVDSWDKLYEMGFVLKSNMLDINDRWADGKGPLALHFTADEMKHLIKALFANSDMRAKMLAQIKK</sequence>
<reference evidence="5 6" key="1">
    <citation type="submission" date="2025-05" db="UniProtKB">
        <authorList>
            <consortium name="RefSeq"/>
        </authorList>
    </citation>
    <scope>IDENTIFICATION</scope>
    <source>
        <tissue evidence="5 6">Whole Larva</tissue>
    </source>
</reference>